<keyword evidence="2 4" id="KW-0732">Signal</keyword>
<feature type="signal peptide" evidence="4">
    <location>
        <begin position="1"/>
        <end position="22"/>
    </location>
</feature>
<evidence type="ECO:0000256" key="3">
    <source>
        <dbReference type="ARBA" id="ARBA00022801"/>
    </source>
</evidence>
<dbReference type="SUPFAM" id="SSF53474">
    <property type="entry name" value="alpha/beta-Hydrolases"/>
    <property type="match status" value="1"/>
</dbReference>
<organism evidence="7 8">
    <name type="scientific">Thermocatellispora tengchongensis</name>
    <dbReference type="NCBI Taxonomy" id="1073253"/>
    <lineage>
        <taxon>Bacteria</taxon>
        <taxon>Bacillati</taxon>
        <taxon>Actinomycetota</taxon>
        <taxon>Actinomycetes</taxon>
        <taxon>Streptosporangiales</taxon>
        <taxon>Streptosporangiaceae</taxon>
        <taxon>Thermocatellispora</taxon>
    </lineage>
</organism>
<sequence>MITTSAALALAAGLTFVNPAPAAAGPACPEVPGHRVVCGTVTRPLVPGEPRLGAIEVAYALVARREPHRPARGTIVVNPGGPGAAPIAWAGLYAQGLAPVLSDHDLLVIDPRGTGRSTPLTCGVSSGPLMVTPRADLLRRVGRCGHRLGPRAEGYTSAATADDFDAVRAELGIPKVTLLGQSYGTYLMAEYARRHPRTVESIVLSGAYPLDFDSLGRPSAQAVSPALHRICARSGACDGTRAVRDLATVAARLRHSPAEIPVTVGGKSRTLRFTEDKLAFLIHSVASDNVGAEPGEVPLLGELPHALHRAARGDDRPLAGLVTKATTGSPAQFADLGQPMAVICNDYPRTWPVNASYAQRVRAYERALRNTRPGEFGAFSAKGFAAAQGDAGDVCLRWPARSTAGPDVTGGRFPDVPVLVLSGDLDAKTPDANGRRAAAQFRGGVFVSVPNTGHLPEAEPSGCVRGIISAFIRDKKVGDTSCLAAIPPVKVLPVR</sequence>
<dbReference type="InterPro" id="IPR013595">
    <property type="entry name" value="Pept_S33_TAP-like_C"/>
</dbReference>
<feature type="domain" description="AB hydrolase-1" evidence="5">
    <location>
        <begin position="74"/>
        <end position="213"/>
    </location>
</feature>
<evidence type="ECO:0000256" key="1">
    <source>
        <dbReference type="ARBA" id="ARBA00010088"/>
    </source>
</evidence>
<dbReference type="PANTHER" id="PTHR43248:SF29">
    <property type="entry name" value="TRIPEPTIDYL AMINOPEPTIDASE"/>
    <property type="match status" value="1"/>
</dbReference>
<dbReference type="Pfam" id="PF00561">
    <property type="entry name" value="Abhydrolase_1"/>
    <property type="match status" value="1"/>
</dbReference>
<feature type="chain" id="PRO_5032459076" evidence="4">
    <location>
        <begin position="23"/>
        <end position="495"/>
    </location>
</feature>
<keyword evidence="8" id="KW-1185">Reference proteome</keyword>
<dbReference type="PANTHER" id="PTHR43248">
    <property type="entry name" value="2-SUCCINYL-6-HYDROXY-2,4-CYCLOHEXADIENE-1-CARBOXYLATE SYNTHASE"/>
    <property type="match status" value="1"/>
</dbReference>
<reference evidence="7 8" key="1">
    <citation type="submission" date="2020-08" db="EMBL/GenBank/DDBJ databases">
        <title>Genomic Encyclopedia of Type Strains, Phase IV (KMG-IV): sequencing the most valuable type-strain genomes for metagenomic binning, comparative biology and taxonomic classification.</title>
        <authorList>
            <person name="Goeker M."/>
        </authorList>
    </citation>
    <scope>NUCLEOTIDE SEQUENCE [LARGE SCALE GENOMIC DNA]</scope>
    <source>
        <strain evidence="7 8">DSM 45615</strain>
    </source>
</reference>
<comment type="similarity">
    <text evidence="1">Belongs to the peptidase S33 family.</text>
</comment>
<evidence type="ECO:0000259" key="6">
    <source>
        <dbReference type="Pfam" id="PF08386"/>
    </source>
</evidence>
<dbReference type="Proteomes" id="UP000578449">
    <property type="component" value="Unassembled WGS sequence"/>
</dbReference>
<dbReference type="PRINTS" id="PR00793">
    <property type="entry name" value="PROAMNOPTASE"/>
</dbReference>
<dbReference type="InterPro" id="IPR029058">
    <property type="entry name" value="AB_hydrolase_fold"/>
</dbReference>
<evidence type="ECO:0000256" key="4">
    <source>
        <dbReference type="SAM" id="SignalP"/>
    </source>
</evidence>
<comment type="caution">
    <text evidence="7">The sequence shown here is derived from an EMBL/GenBank/DDBJ whole genome shotgun (WGS) entry which is preliminary data.</text>
</comment>
<dbReference type="Gene3D" id="3.40.50.1820">
    <property type="entry name" value="alpha/beta hydrolase"/>
    <property type="match status" value="2"/>
</dbReference>
<evidence type="ECO:0000313" key="8">
    <source>
        <dbReference type="Proteomes" id="UP000578449"/>
    </source>
</evidence>
<evidence type="ECO:0000313" key="7">
    <source>
        <dbReference type="EMBL" id="MBB5134608.1"/>
    </source>
</evidence>
<evidence type="ECO:0000256" key="2">
    <source>
        <dbReference type="ARBA" id="ARBA00022729"/>
    </source>
</evidence>
<dbReference type="AlphaFoldDB" id="A0A840P4L1"/>
<gene>
    <name evidence="7" type="ORF">HNP84_004340</name>
</gene>
<evidence type="ECO:0000259" key="5">
    <source>
        <dbReference type="Pfam" id="PF00561"/>
    </source>
</evidence>
<name>A0A840P4L1_9ACTN</name>
<dbReference type="InterPro" id="IPR000073">
    <property type="entry name" value="AB_hydrolase_1"/>
</dbReference>
<dbReference type="GO" id="GO:0004177">
    <property type="term" value="F:aminopeptidase activity"/>
    <property type="evidence" value="ECO:0007669"/>
    <property type="project" value="UniProtKB-EC"/>
</dbReference>
<protein>
    <submittedName>
        <fullName evidence="7">Pimeloyl-ACP methyl ester carboxylesterase</fullName>
    </submittedName>
</protein>
<dbReference type="RefSeq" id="WP_185051486.1">
    <property type="nucleotide sequence ID" value="NZ_BAABIX010000007.1"/>
</dbReference>
<feature type="domain" description="Peptidase S33 tripeptidyl aminopeptidase-like C-terminal" evidence="6">
    <location>
        <begin position="390"/>
        <end position="482"/>
    </location>
</feature>
<dbReference type="InterPro" id="IPR051601">
    <property type="entry name" value="Serine_prot/Carboxylest_S33"/>
</dbReference>
<accession>A0A840P4L1</accession>
<dbReference type="InterPro" id="IPR002410">
    <property type="entry name" value="Peptidase_S33"/>
</dbReference>
<proteinExistence type="inferred from homology"/>
<dbReference type="EMBL" id="JACHGN010000008">
    <property type="protein sequence ID" value="MBB5134608.1"/>
    <property type="molecule type" value="Genomic_DNA"/>
</dbReference>
<dbReference type="Pfam" id="PF08386">
    <property type="entry name" value="Abhydrolase_4"/>
    <property type="match status" value="1"/>
</dbReference>
<keyword evidence="3" id="KW-0378">Hydrolase</keyword>
<dbReference type="GO" id="GO:0006508">
    <property type="term" value="P:proteolysis"/>
    <property type="evidence" value="ECO:0007669"/>
    <property type="project" value="InterPro"/>
</dbReference>